<evidence type="ECO:0000259" key="1">
    <source>
        <dbReference type="Pfam" id="PF12724"/>
    </source>
</evidence>
<evidence type="ECO:0000313" key="3">
    <source>
        <dbReference type="Proteomes" id="UP000216411"/>
    </source>
</evidence>
<accession>A0A371JKI2</accession>
<evidence type="ECO:0000313" key="2">
    <source>
        <dbReference type="EMBL" id="RDY33243.1"/>
    </source>
</evidence>
<protein>
    <submittedName>
        <fullName evidence="2">Flavodoxin</fullName>
    </submittedName>
</protein>
<dbReference type="AlphaFoldDB" id="A0A371JKI2"/>
<dbReference type="SUPFAM" id="SSF52218">
    <property type="entry name" value="Flavoproteins"/>
    <property type="match status" value="1"/>
</dbReference>
<dbReference type="GO" id="GO:0070819">
    <property type="term" value="F:menaquinone-dependent protoporphyrinogen oxidase activity"/>
    <property type="evidence" value="ECO:0007669"/>
    <property type="project" value="TreeGrafter"/>
</dbReference>
<dbReference type="Gene3D" id="3.40.50.360">
    <property type="match status" value="1"/>
</dbReference>
<dbReference type="PANTHER" id="PTHR38030">
    <property type="entry name" value="PROTOPORPHYRINOGEN IX DEHYDROGENASE [MENAQUINONE]"/>
    <property type="match status" value="1"/>
</dbReference>
<dbReference type="InterPro" id="IPR052200">
    <property type="entry name" value="Protoporphyrinogen_IX_DH"/>
</dbReference>
<dbReference type="PANTHER" id="PTHR38030:SF2">
    <property type="entry name" value="PROTOPORPHYRINOGEN IX DEHYDROGENASE [QUINONE]"/>
    <property type="match status" value="1"/>
</dbReference>
<keyword evidence="3" id="KW-1185">Reference proteome</keyword>
<name>A0A371JKI2_9FIRM</name>
<gene>
    <name evidence="2" type="ORF">CG710_001590</name>
</gene>
<dbReference type="OrthoDB" id="4564047at2"/>
<dbReference type="EMBL" id="NOKA02000001">
    <property type="protein sequence ID" value="RDY33243.1"/>
    <property type="molecule type" value="Genomic_DNA"/>
</dbReference>
<dbReference type="Pfam" id="PF12724">
    <property type="entry name" value="Flavodoxin_5"/>
    <property type="match status" value="1"/>
</dbReference>
<dbReference type="GO" id="GO:0010181">
    <property type="term" value="F:FMN binding"/>
    <property type="evidence" value="ECO:0007669"/>
    <property type="project" value="TreeGrafter"/>
</dbReference>
<dbReference type="InterPro" id="IPR026816">
    <property type="entry name" value="Flavodoxin_dom"/>
</dbReference>
<sequence>MKVVIVYESTHHGNTKKLVDAIAAKNEVDLVDATKVDSVNYESYDIIGFASGAAFGKLYKKVTSLALSIPSGKKVFFIYSCGNNNKDYSKSLRTALEEKGCISLGSYGCSGYDTYGPLKLVGGINKGHPDESEISGAVDFYESLL</sequence>
<comment type="caution">
    <text evidence="2">The sequence shown here is derived from an EMBL/GenBank/DDBJ whole genome shotgun (WGS) entry which is preliminary data.</text>
</comment>
<dbReference type="Proteomes" id="UP000216411">
    <property type="component" value="Unassembled WGS sequence"/>
</dbReference>
<dbReference type="InterPro" id="IPR029039">
    <property type="entry name" value="Flavoprotein-like_sf"/>
</dbReference>
<proteinExistence type="predicted"/>
<reference evidence="2 3" key="1">
    <citation type="journal article" date="2017" name="Genome Announc.">
        <title>Draft Genome Sequence of a Sporulating and Motile Strain of Lachnotalea glycerini Isolated from Water in Quebec City, Canada.</title>
        <authorList>
            <person name="Maheux A.F."/>
            <person name="Boudreau D.K."/>
            <person name="Berube E."/>
            <person name="Boissinot M."/>
            <person name="Raymond F."/>
            <person name="Brodeur S."/>
            <person name="Corbeil J."/>
            <person name="Isabel S."/>
            <person name="Omar R.F."/>
            <person name="Bergeron M.G."/>
        </authorList>
    </citation>
    <scope>NUCLEOTIDE SEQUENCE [LARGE SCALE GENOMIC DNA]</scope>
    <source>
        <strain evidence="2 3">CCRI-19302</strain>
    </source>
</reference>
<dbReference type="RefSeq" id="WP_094379846.1">
    <property type="nucleotide sequence ID" value="NZ_NOKA02000001.1"/>
</dbReference>
<organism evidence="2 3">
    <name type="scientific">Lachnotalea glycerini</name>
    <dbReference type="NCBI Taxonomy" id="1763509"/>
    <lineage>
        <taxon>Bacteria</taxon>
        <taxon>Bacillati</taxon>
        <taxon>Bacillota</taxon>
        <taxon>Clostridia</taxon>
        <taxon>Lachnospirales</taxon>
        <taxon>Lachnospiraceae</taxon>
        <taxon>Lachnotalea</taxon>
    </lineage>
</organism>
<dbReference type="GO" id="GO:0006783">
    <property type="term" value="P:heme biosynthetic process"/>
    <property type="evidence" value="ECO:0007669"/>
    <property type="project" value="TreeGrafter"/>
</dbReference>
<feature type="domain" description="Flavodoxin" evidence="1">
    <location>
        <begin position="5"/>
        <end position="67"/>
    </location>
</feature>